<organism evidence="1 2">
    <name type="scientific">Leptospira noguchii</name>
    <dbReference type="NCBI Taxonomy" id="28182"/>
    <lineage>
        <taxon>Bacteria</taxon>
        <taxon>Pseudomonadati</taxon>
        <taxon>Spirochaetota</taxon>
        <taxon>Spirochaetia</taxon>
        <taxon>Leptospirales</taxon>
        <taxon>Leptospiraceae</taxon>
        <taxon>Leptospira</taxon>
    </lineage>
</organism>
<reference evidence="1 2" key="1">
    <citation type="submission" date="2013-01" db="EMBL/GenBank/DDBJ databases">
        <authorList>
            <person name="Harkins D.M."/>
            <person name="Durkin A.S."/>
            <person name="Brinkac L.M."/>
            <person name="Haft D.H."/>
            <person name="Selengut J.D."/>
            <person name="Sanka R."/>
            <person name="DePew J."/>
            <person name="Purushe J."/>
            <person name="Matthias M.A."/>
            <person name="Vinetz J.M."/>
            <person name="Sutton G.G."/>
            <person name="Nierman W.C."/>
            <person name="Fouts D.E."/>
        </authorList>
    </citation>
    <scope>NUCLEOTIDE SEQUENCE [LARGE SCALE GENOMIC DNA]</scope>
    <source>
        <strain evidence="1 2">HAI1536</strain>
    </source>
</reference>
<proteinExistence type="predicted"/>
<dbReference type="AlphaFoldDB" id="M6VYK8"/>
<sequence length="190" mass="22067">MIIAYSLNITDNDSYMYGSGSNLFETLTKLHICSSCGYRKSLNWDNPLFELKKSYFDFSYTYDGICIVSQKVRDFIFRFHYENGIELVKLKNFSDFYTFLPRRSVAFDSVRRKTKFKNLCKVCGFYESITGATPVFLKDGFIPLYRGFYKTDLQFGSGNEKSPILLVSPQTKKELISEKFTGITFQEVNL</sequence>
<name>M6VYK8_9LEPT</name>
<protein>
    <submittedName>
        <fullName evidence="1">Uncharacterized protein</fullName>
    </submittedName>
</protein>
<accession>M6VYK8</accession>
<dbReference type="EMBL" id="AKWD02000024">
    <property type="protein sequence ID" value="EMO54623.1"/>
    <property type="molecule type" value="Genomic_DNA"/>
</dbReference>
<gene>
    <name evidence="1" type="ORF">LEP1GSC172_4189</name>
</gene>
<evidence type="ECO:0000313" key="1">
    <source>
        <dbReference type="EMBL" id="EMO54623.1"/>
    </source>
</evidence>
<evidence type="ECO:0000313" key="2">
    <source>
        <dbReference type="Proteomes" id="UP000012112"/>
    </source>
</evidence>
<comment type="caution">
    <text evidence="1">The sequence shown here is derived from an EMBL/GenBank/DDBJ whole genome shotgun (WGS) entry which is preliminary data.</text>
</comment>
<dbReference type="Proteomes" id="UP000012112">
    <property type="component" value="Unassembled WGS sequence"/>
</dbReference>